<keyword evidence="6" id="KW-0663">Pyridoxal phosphate</keyword>
<dbReference type="Pfam" id="PF00109">
    <property type="entry name" value="ketoacyl-synt"/>
    <property type="match status" value="1"/>
</dbReference>
<keyword evidence="4" id="KW-0597">Phosphoprotein</keyword>
<dbReference type="InterPro" id="IPR014043">
    <property type="entry name" value="Acyl_transferase_dom"/>
</dbReference>
<dbReference type="PANTHER" id="PTHR43775:SF51">
    <property type="entry name" value="INACTIVE PHENOLPHTHIOCEROL SYNTHESIS POLYKETIDE SYNTHASE TYPE I PKS1-RELATED"/>
    <property type="match status" value="1"/>
</dbReference>
<dbReference type="Pfam" id="PF16197">
    <property type="entry name" value="KAsynt_C_assoc"/>
    <property type="match status" value="1"/>
</dbReference>
<dbReference type="InterPro" id="IPR015421">
    <property type="entry name" value="PyrdxlP-dep_Trfase_major"/>
</dbReference>
<dbReference type="Pfam" id="PF00698">
    <property type="entry name" value="Acyl_transf_1"/>
    <property type="match status" value="1"/>
</dbReference>
<dbReference type="SUPFAM" id="SSF55048">
    <property type="entry name" value="Probable ACP-binding domain of malonyl-CoA ACP transacylase"/>
    <property type="match status" value="1"/>
</dbReference>
<dbReference type="InterPro" id="IPR045851">
    <property type="entry name" value="AMP-bd_C_sf"/>
</dbReference>
<protein>
    <submittedName>
        <fullName evidence="9">Thioester reductase</fullName>
    </submittedName>
</protein>
<reference evidence="9 10" key="1">
    <citation type="submission" date="2014-07" db="EMBL/GenBank/DDBJ databases">
        <title>Complete Genome Sequence of Dyella japonica Strain A8 Isolated from Malaysian Tropical Soil.</title>
        <authorList>
            <person name="Hui R.K.H."/>
            <person name="Chen J.-W."/>
            <person name="Chan K.-G."/>
            <person name="Leung F.C.C."/>
        </authorList>
    </citation>
    <scope>NUCLEOTIDE SEQUENCE [LARGE SCALE GENOMIC DNA]</scope>
    <source>
        <strain evidence="9 10">A8</strain>
    </source>
</reference>
<dbReference type="Pfam" id="PF13193">
    <property type="entry name" value="AMP-binding_C"/>
    <property type="match status" value="1"/>
</dbReference>
<dbReference type="PROSITE" id="PS50075">
    <property type="entry name" value="CARRIER"/>
    <property type="match status" value="2"/>
</dbReference>
<name>A0A075K2Y7_9GAMM</name>
<dbReference type="InterPro" id="IPR032821">
    <property type="entry name" value="PKS_assoc"/>
</dbReference>
<dbReference type="Pfam" id="PF02801">
    <property type="entry name" value="Ketoacyl-synt_C"/>
    <property type="match status" value="1"/>
</dbReference>
<dbReference type="Gene3D" id="3.30.559.30">
    <property type="entry name" value="Nonribosomal peptide synthetase, condensation domain"/>
    <property type="match status" value="1"/>
</dbReference>
<dbReference type="PROSITE" id="PS00455">
    <property type="entry name" value="AMP_BINDING"/>
    <property type="match status" value="1"/>
</dbReference>
<dbReference type="GO" id="GO:0043041">
    <property type="term" value="P:amino acid activation for nonribosomal peptide biosynthetic process"/>
    <property type="evidence" value="ECO:0007669"/>
    <property type="project" value="UniProtKB-ARBA"/>
</dbReference>
<dbReference type="InterPro" id="IPR016036">
    <property type="entry name" value="Malonyl_transacylase_ACP-bd"/>
</dbReference>
<dbReference type="PROSITE" id="PS52004">
    <property type="entry name" value="KS3_2"/>
    <property type="match status" value="1"/>
</dbReference>
<evidence type="ECO:0000259" key="8">
    <source>
        <dbReference type="PROSITE" id="PS52004"/>
    </source>
</evidence>
<dbReference type="SUPFAM" id="SSF52777">
    <property type="entry name" value="CoA-dependent acyltransferases"/>
    <property type="match status" value="1"/>
</dbReference>
<comment type="cofactor">
    <cofactor evidence="1">
        <name>pyridoxal 5'-phosphate</name>
        <dbReference type="ChEBI" id="CHEBI:597326"/>
    </cofactor>
</comment>
<gene>
    <name evidence="9" type="ORF">HY57_14670</name>
</gene>
<dbReference type="Gene3D" id="3.30.300.30">
    <property type="match status" value="1"/>
</dbReference>
<dbReference type="InterPro" id="IPR001227">
    <property type="entry name" value="Ac_transferase_dom_sf"/>
</dbReference>
<dbReference type="InterPro" id="IPR016035">
    <property type="entry name" value="Acyl_Trfase/lysoPLipase"/>
</dbReference>
<dbReference type="SUPFAM" id="SSF47336">
    <property type="entry name" value="ACP-like"/>
    <property type="match status" value="2"/>
</dbReference>
<dbReference type="InterPro" id="IPR020841">
    <property type="entry name" value="PKS_Beta-ketoAc_synthase_dom"/>
</dbReference>
<dbReference type="PATRIC" id="fig|1217721.7.peg.3012"/>
<feature type="domain" description="Carrier" evidence="7">
    <location>
        <begin position="700"/>
        <end position="775"/>
    </location>
</feature>
<dbReference type="EMBL" id="CP008884">
    <property type="protein sequence ID" value="AIF48395.1"/>
    <property type="molecule type" value="Genomic_DNA"/>
</dbReference>
<dbReference type="Gene3D" id="1.10.1200.10">
    <property type="entry name" value="ACP-like"/>
    <property type="match status" value="2"/>
</dbReference>
<dbReference type="SUPFAM" id="SSF52151">
    <property type="entry name" value="FabD/lysophospholipase-like"/>
    <property type="match status" value="1"/>
</dbReference>
<dbReference type="InterPro" id="IPR049704">
    <property type="entry name" value="Aminotrans_3_PPA_site"/>
</dbReference>
<evidence type="ECO:0000313" key="9">
    <source>
        <dbReference type="EMBL" id="AIF48395.1"/>
    </source>
</evidence>
<dbReference type="NCBIfam" id="TIGR01733">
    <property type="entry name" value="AA-adenyl-dom"/>
    <property type="match status" value="1"/>
</dbReference>
<evidence type="ECO:0000256" key="3">
    <source>
        <dbReference type="ARBA" id="ARBA00022450"/>
    </source>
</evidence>
<dbReference type="InterPro" id="IPR009081">
    <property type="entry name" value="PP-bd_ACP"/>
</dbReference>
<dbReference type="GO" id="GO:0031177">
    <property type="term" value="F:phosphopantetheine binding"/>
    <property type="evidence" value="ECO:0007669"/>
    <property type="project" value="InterPro"/>
</dbReference>
<dbReference type="FunFam" id="3.40.50.980:FF:000001">
    <property type="entry name" value="Non-ribosomal peptide synthetase"/>
    <property type="match status" value="1"/>
</dbReference>
<dbReference type="InterPro" id="IPR020806">
    <property type="entry name" value="PKS_PP-bd"/>
</dbReference>
<feature type="domain" description="Ketosynthase family 3 (KS3)" evidence="8">
    <location>
        <begin position="793"/>
        <end position="1219"/>
    </location>
</feature>
<dbReference type="Pfam" id="PF00501">
    <property type="entry name" value="AMP-binding"/>
    <property type="match status" value="1"/>
</dbReference>
<evidence type="ECO:0000256" key="4">
    <source>
        <dbReference type="ARBA" id="ARBA00022553"/>
    </source>
</evidence>
<dbReference type="HOGENOM" id="CLU_000022_9_0_6"/>
<accession>A0A075K2Y7</accession>
<dbReference type="GO" id="GO:0044550">
    <property type="term" value="P:secondary metabolite biosynthetic process"/>
    <property type="evidence" value="ECO:0007669"/>
    <property type="project" value="UniProtKB-ARBA"/>
</dbReference>
<dbReference type="InterPro" id="IPR014030">
    <property type="entry name" value="Ketoacyl_synth_N"/>
</dbReference>
<dbReference type="FunFam" id="3.40.50.12780:FF:000012">
    <property type="entry name" value="Non-ribosomal peptide synthetase"/>
    <property type="match status" value="1"/>
</dbReference>
<dbReference type="InterPro" id="IPR016039">
    <property type="entry name" value="Thiolase-like"/>
</dbReference>
<evidence type="ECO:0000256" key="5">
    <source>
        <dbReference type="ARBA" id="ARBA00022679"/>
    </source>
</evidence>
<dbReference type="CDD" id="cd00833">
    <property type="entry name" value="PKS"/>
    <property type="match status" value="1"/>
</dbReference>
<dbReference type="InterPro" id="IPR015422">
    <property type="entry name" value="PyrdxlP-dep_Trfase_small"/>
</dbReference>
<sequence length="2407" mass="256391">MDLSLLDVLVRQAPATATGSSLRLAMAIDPAVARGIDARAARLELAPSLLRRAALALLDARLTGQSEIVLATAAGTVFHKIPAEGNVDAWLLAHLTPAIADSGTPSAIGAWIDDAPANAGLPLRWSLSDDAGHLQLDYDPGVFDAPMVLTLARALARLLQSLAHHDAIEAVTVLDDETLLQLLSTWNDTAVPRHAADTVHGLFGAVAASRRDAVALDGPQGALTYAELDQRSDRIAAGLLQAGVTTGSTVGLLLDRSQEALVAILGILKAGAAYLPLDRTNPAERLAFVLKDAQAALVIAPVDMESLQGVTAPMRSIDALMAMAATAALPAVDGDALAYVMYTSGSTGTPKGVEIRHRSIIRLVRDVHYVTFGDSPRVLHAAPLGFDAATLEIWGPLLNGGTCIVHAERVPSGAGLATTIRQHDARIAWLTAALFNAIIDEDAANLRGLDQLLTGGEALSVAHVRKAQSLLPGTTLINGYGPTECTTFATTYRIPEALEATARSIPIGRPIADTTLYVVNVRGELVPPGVIGELYIGGAGVARGYMAREELTAARFVPDPFAGNGNTLYRTGDLVRWLPDGVIDFIGRIDGQVKIRGYRIEIGEIEAALQNLPGVRASAVLAREDHPGQKRLVAYFVAEDSAVTARGLRAQLAQSLPEYMVPVAYVHMDSLPVTTNGKLDRRALPAPGRGRPELADRYVPAVGELEQQLCALFADVLEVDQVGRIDHFFDLGGNSLLAVRLMERVHADISAAPTIPAFFAEPTPAALAALIEGRQQRSALASRLSRGHQGDAREPIAILAVAGRFPGAADVETFWSNLCEGRESITRFSAQDLDPSIPAPVRDDPAYVAARGIIEGVEDFDAAFFGMSPREAELMDPQQRIFLELCWECLERGGYTPDRHEVPVGVFGGMYHATYFQHHLTHRPDLIEKLGAFLVSLANEKDFLSTRVSHKLNLTGPAVNVSSACSTSLVAICQAVAALRAGQCDMAIAGGASITCPPRSGYIAQEGSMLSPDGHTRTFDAQAQGTVFSDGAAVVLLKRWSDAQRDGDDVLALIRGIAVNNDGGGKASFTAPSSEGQAAVIAMALADAGVDARSISYVETHGTATPLGDPIEIEGLTTAFRQHTDDCGYCAIGSVKSNVGHTVIAAGATGVIKTALSLHERLLPPSLHLQATNPKIDFVHSPFVVNDTLRSWPANAHPLRAGVSSFGVGGTNAHVIMEEAPAMPPSDAAQGPQLLFLSGRTPTAVAAYAARLADHLAAHADANLADVGSTLLHGRKAFAQRATVVAATTDEAVSRLRDLSSGNIRETGKPAPDVVFLFPGQGSQYAGMGKALYASEPAFRAALDDCAEALRAELGFDLRERMFDGDADALRETSLTQPATFAIEYALAKLWLSMDVTPAAMIGHSVGEFVAAVIAGVMPLADGARLVARRGRLMQSMPAGAMLSVRLGVDALRARLPDALSLAAENSPNASVVSGETARVEAFRQQLEAEGVACRLLQTSHAFHSAMMEPVLEPFHAEVLRTPLSAPHIPIISTLTGEPLGDADATSADYWTRHLRGAVRFSPALLTQLGEQPRVFLEIGPRNALSTLARQHAPGRKHHVVSSLADGESLERASWIGAMGELWSAGLPVAVCSLDRRANRRRVRLPTYPFERKRHWVEAAAPAHATPATAAPAVNQDNVVPLFAPSPAPVVEPIMDVTAASANAGSPRLTRLLAQLTELFEDVSGTELAGVDPAAGFVELGLDSLSLTQVALQLQKTFALKITFRELMESFSSFERLAMHIDQMLPPDAPAPAAPVLPAAAGAPVAPAAIVAPVMQVAATGNVVQDLIQQQMLIMQQQLALLAGAAMAPAPVVTAPVQAQATAPAQPAPVPPVAAAAAQAPAPDEETALAHTTYDVKKAFGAIARIHSTQTELTDRQHARLDAFMRRYIDRTRASKEYTQRHRDHLADPRVVNGFRPLLKEMIYQIVVNRSKGSKVWDLDGNEYVDALNGFGMNLFGWQPDFVLDAVRRQLDAGYEIGPQHPLAGEVAEQVCELTGFDRAALCNTGSEAVMGTIRIARTVTGRDTLVIFTGSYHGIFDEVIVRGTKKLRSVPAAPGILRNTSENVLVLDYGTPESLQIIRERASSIAAVLVEPVQSRRPDFQPRDFLKELRAITADAGALLIFDEVVTGFRSHPRGAQQVLGIDADLASYGKVVGGGFPIGVIAGKRRYMDALDGGSWQYGDTSIPTVGVTYFAGTFVRHPLALAAAHAVLNHLKQNGAALQERLNARTSLLMDELNAFCASVGAPIQLVHFASVWKTSFTEDHPLQDLLFAMIRSRGVHLLDNFPCFFTTAHTEQDFQAIAKAYKESVLEMQEAEFLPRHKNVESLAIDASRPPVVGARLGKDQNGNPAWFVPNPDVPGKYMRVNA</sequence>
<dbReference type="Gene3D" id="3.40.47.10">
    <property type="match status" value="1"/>
</dbReference>
<dbReference type="STRING" id="1217721.HY57_14670"/>
<dbReference type="SMART" id="SM00827">
    <property type="entry name" value="PKS_AT"/>
    <property type="match status" value="1"/>
</dbReference>
<dbReference type="InterPro" id="IPR010071">
    <property type="entry name" value="AA_adenyl_dom"/>
</dbReference>
<dbReference type="PROSITE" id="PS00600">
    <property type="entry name" value="AA_TRANSFER_CLASS_3"/>
    <property type="match status" value="1"/>
</dbReference>
<dbReference type="FunFam" id="2.30.38.10:FF:000001">
    <property type="entry name" value="Non-ribosomal peptide synthetase PvdI"/>
    <property type="match status" value="1"/>
</dbReference>
<dbReference type="Gene3D" id="3.40.366.10">
    <property type="entry name" value="Malonyl-Coenzyme A Acyl Carrier Protein, domain 2"/>
    <property type="match status" value="1"/>
</dbReference>
<dbReference type="Gene3D" id="3.90.1150.10">
    <property type="entry name" value="Aspartate Aminotransferase, domain 1"/>
    <property type="match status" value="1"/>
</dbReference>
<dbReference type="GO" id="GO:0008483">
    <property type="term" value="F:transaminase activity"/>
    <property type="evidence" value="ECO:0007669"/>
    <property type="project" value="InterPro"/>
</dbReference>
<dbReference type="Gene3D" id="3.40.640.10">
    <property type="entry name" value="Type I PLP-dependent aspartate aminotransferase-like (Major domain)"/>
    <property type="match status" value="1"/>
</dbReference>
<dbReference type="Pfam" id="PF00202">
    <property type="entry name" value="Aminotran_3"/>
    <property type="match status" value="1"/>
</dbReference>
<dbReference type="InterPro" id="IPR020615">
    <property type="entry name" value="Thiolase_acyl_enz_int_AS"/>
</dbReference>
<dbReference type="GO" id="GO:0004312">
    <property type="term" value="F:fatty acid synthase activity"/>
    <property type="evidence" value="ECO:0007669"/>
    <property type="project" value="TreeGrafter"/>
</dbReference>
<dbReference type="InterPro" id="IPR018201">
    <property type="entry name" value="Ketoacyl_synth_AS"/>
</dbReference>
<dbReference type="InterPro" id="IPR050091">
    <property type="entry name" value="PKS_NRPS_Biosynth_Enz"/>
</dbReference>
<dbReference type="Gene3D" id="3.40.50.980">
    <property type="match status" value="2"/>
</dbReference>
<evidence type="ECO:0000256" key="1">
    <source>
        <dbReference type="ARBA" id="ARBA00001933"/>
    </source>
</evidence>
<dbReference type="Pfam" id="PF00550">
    <property type="entry name" value="PP-binding"/>
    <property type="match status" value="2"/>
</dbReference>
<dbReference type="SUPFAM" id="SSF56801">
    <property type="entry name" value="Acetyl-CoA synthetase-like"/>
    <property type="match status" value="1"/>
</dbReference>
<dbReference type="GO" id="GO:0030170">
    <property type="term" value="F:pyridoxal phosphate binding"/>
    <property type="evidence" value="ECO:0007669"/>
    <property type="project" value="InterPro"/>
</dbReference>
<keyword evidence="10" id="KW-1185">Reference proteome</keyword>
<proteinExistence type="predicted"/>
<dbReference type="UniPathway" id="UPA00094"/>
<comment type="pathway">
    <text evidence="2">Lipid metabolism; fatty acid biosynthesis.</text>
</comment>
<organism evidence="9 10">
    <name type="scientific">Dyella japonica A8</name>
    <dbReference type="NCBI Taxonomy" id="1217721"/>
    <lineage>
        <taxon>Bacteria</taxon>
        <taxon>Pseudomonadati</taxon>
        <taxon>Pseudomonadota</taxon>
        <taxon>Gammaproteobacteria</taxon>
        <taxon>Lysobacterales</taxon>
        <taxon>Rhodanobacteraceae</taxon>
        <taxon>Dyella</taxon>
    </lineage>
</organism>
<dbReference type="InterPro" id="IPR005814">
    <property type="entry name" value="Aminotrans_3"/>
</dbReference>
<dbReference type="InterPro" id="IPR015424">
    <property type="entry name" value="PyrdxlP-dep_Trfase"/>
</dbReference>
<dbReference type="Gene3D" id="3.30.70.3290">
    <property type="match status" value="1"/>
</dbReference>
<evidence type="ECO:0000259" key="7">
    <source>
        <dbReference type="PROSITE" id="PS50075"/>
    </source>
</evidence>
<dbReference type="InterPro" id="IPR025110">
    <property type="entry name" value="AMP-bd_C"/>
</dbReference>
<dbReference type="FunFam" id="3.30.300.30:FF:000010">
    <property type="entry name" value="Enterobactin synthetase component F"/>
    <property type="match status" value="1"/>
</dbReference>
<dbReference type="InterPro" id="IPR000873">
    <property type="entry name" value="AMP-dep_synth/lig_dom"/>
</dbReference>
<dbReference type="Gene3D" id="2.30.38.10">
    <property type="entry name" value="Luciferase, Domain 3"/>
    <property type="match status" value="1"/>
</dbReference>
<dbReference type="InterPro" id="IPR036736">
    <property type="entry name" value="ACP-like_sf"/>
</dbReference>
<dbReference type="InterPro" id="IPR020845">
    <property type="entry name" value="AMP-binding_CS"/>
</dbReference>
<feature type="domain" description="Carrier" evidence="7">
    <location>
        <begin position="1707"/>
        <end position="1785"/>
    </location>
</feature>
<dbReference type="PANTHER" id="PTHR43775">
    <property type="entry name" value="FATTY ACID SYNTHASE"/>
    <property type="match status" value="1"/>
</dbReference>
<dbReference type="Proteomes" id="UP000027987">
    <property type="component" value="Chromosome"/>
</dbReference>
<dbReference type="GO" id="GO:0006633">
    <property type="term" value="P:fatty acid biosynthetic process"/>
    <property type="evidence" value="ECO:0007669"/>
    <property type="project" value="UniProtKB-UniPathway"/>
</dbReference>
<dbReference type="SMART" id="SM00825">
    <property type="entry name" value="PKS_KS"/>
    <property type="match status" value="1"/>
</dbReference>
<keyword evidence="5" id="KW-0808">Transferase</keyword>
<dbReference type="GO" id="GO:0004315">
    <property type="term" value="F:3-oxoacyl-[acyl-carrier-protein] synthase activity"/>
    <property type="evidence" value="ECO:0007669"/>
    <property type="project" value="InterPro"/>
</dbReference>
<dbReference type="PROSITE" id="PS00098">
    <property type="entry name" value="THIOLASE_1"/>
    <property type="match status" value="1"/>
</dbReference>
<dbReference type="InterPro" id="IPR014031">
    <property type="entry name" value="Ketoacyl_synth_C"/>
</dbReference>
<keyword evidence="3" id="KW-0596">Phosphopantetheine</keyword>
<dbReference type="CDD" id="cd12117">
    <property type="entry name" value="A_NRPS_Srf_like"/>
    <property type="match status" value="1"/>
</dbReference>
<dbReference type="SUPFAM" id="SSF53901">
    <property type="entry name" value="Thiolase-like"/>
    <property type="match status" value="1"/>
</dbReference>
<dbReference type="SMART" id="SM00823">
    <property type="entry name" value="PKS_PP"/>
    <property type="match status" value="2"/>
</dbReference>
<evidence type="ECO:0000256" key="6">
    <source>
        <dbReference type="ARBA" id="ARBA00022898"/>
    </source>
</evidence>
<dbReference type="KEGG" id="dja:HY57_14670"/>
<dbReference type="PROSITE" id="PS00606">
    <property type="entry name" value="KS3_1"/>
    <property type="match status" value="1"/>
</dbReference>
<dbReference type="SUPFAM" id="SSF53383">
    <property type="entry name" value="PLP-dependent transferases"/>
    <property type="match status" value="1"/>
</dbReference>
<evidence type="ECO:0000313" key="10">
    <source>
        <dbReference type="Proteomes" id="UP000027987"/>
    </source>
</evidence>
<evidence type="ECO:0000256" key="2">
    <source>
        <dbReference type="ARBA" id="ARBA00005194"/>
    </source>
</evidence>